<evidence type="ECO:0000256" key="1">
    <source>
        <dbReference type="ARBA" id="ARBA00003236"/>
    </source>
</evidence>
<dbReference type="InterPro" id="IPR037950">
    <property type="entry name" value="PgdA-like"/>
</dbReference>
<dbReference type="CDD" id="cd10938">
    <property type="entry name" value="CE4_HpPgdA_like"/>
    <property type="match status" value="1"/>
</dbReference>
<protein>
    <recommendedName>
        <fullName evidence="3">Chitooligosaccharide deacetylase</fullName>
    </recommendedName>
    <alternativeName>
        <fullName evidence="4">Nodulation protein B</fullName>
    </alternativeName>
</protein>
<accession>A0A934IMV3</accession>
<evidence type="ECO:0000259" key="5">
    <source>
        <dbReference type="PROSITE" id="PS51677"/>
    </source>
</evidence>
<dbReference type="InterPro" id="IPR002509">
    <property type="entry name" value="NODB_dom"/>
</dbReference>
<comment type="caution">
    <text evidence="6">The sequence shown here is derived from an EMBL/GenBank/DDBJ whole genome shotgun (WGS) entry which is preliminary data.</text>
</comment>
<reference evidence="6" key="1">
    <citation type="submission" date="2020-12" db="EMBL/GenBank/DDBJ databases">
        <title>Bacterial taxonomy.</title>
        <authorList>
            <person name="Pan X."/>
        </authorList>
    </citation>
    <scope>NUCLEOTIDE SEQUENCE</scope>
    <source>
        <strain evidence="6">B2012</strain>
    </source>
</reference>
<dbReference type="Pfam" id="PF01522">
    <property type="entry name" value="Polysacc_deac_1"/>
    <property type="match status" value="1"/>
</dbReference>
<dbReference type="GO" id="GO:0005975">
    <property type="term" value="P:carbohydrate metabolic process"/>
    <property type="evidence" value="ECO:0007669"/>
    <property type="project" value="InterPro"/>
</dbReference>
<dbReference type="Proteomes" id="UP000609531">
    <property type="component" value="Unassembled WGS sequence"/>
</dbReference>
<sequence>MLSLIDNPPPWPNGARCAVSFAYDFDAESLLHLYYPTDSARRLSLASTLRYGARVAIPRLAAIWRHFGIRQTVFTPGWCVEHYPEAIELLLEGGHEIGHHGWLHERVNQLSRGDEERVLEAGIRAIEKATGAPPVGYRCPSGAFSEHTLDLLIDYGLRYDASLGGHDIPYLVERSDGRAIVELPHDASHDDWNQYVHLKDANWQVPVAAPARARETFQADFDAAWNHGGLWTAVFHPFVSGRLARAEEQVRLIEYMMEKGDVWFATCAEIAAHIDGLVARGEWTPMVERLPFWPEPPEQVALPSR</sequence>
<dbReference type="Gene3D" id="3.20.20.370">
    <property type="entry name" value="Glycoside hydrolase/deacetylase"/>
    <property type="match status" value="1"/>
</dbReference>
<dbReference type="EMBL" id="JAEKJA010000001">
    <property type="protein sequence ID" value="MBJ3774294.1"/>
    <property type="molecule type" value="Genomic_DNA"/>
</dbReference>
<evidence type="ECO:0000256" key="2">
    <source>
        <dbReference type="ARBA" id="ARBA00010973"/>
    </source>
</evidence>
<evidence type="ECO:0000256" key="3">
    <source>
        <dbReference type="ARBA" id="ARBA00020071"/>
    </source>
</evidence>
<evidence type="ECO:0000313" key="6">
    <source>
        <dbReference type="EMBL" id="MBJ3774294.1"/>
    </source>
</evidence>
<dbReference type="SUPFAM" id="SSF88713">
    <property type="entry name" value="Glycoside hydrolase/deacetylase"/>
    <property type="match status" value="1"/>
</dbReference>
<name>A0A934IMV3_9HYPH</name>
<dbReference type="InterPro" id="IPR011330">
    <property type="entry name" value="Glyco_hydro/deAcase_b/a-brl"/>
</dbReference>
<feature type="domain" description="NodB homology" evidence="5">
    <location>
        <begin position="43"/>
        <end position="265"/>
    </location>
</feature>
<comment type="similarity">
    <text evidence="2">Belongs to the polysaccharide deacetylase family.</text>
</comment>
<organism evidence="6 7">
    <name type="scientific">Acuticoccus mangrovi</name>
    <dbReference type="NCBI Taxonomy" id="2796142"/>
    <lineage>
        <taxon>Bacteria</taxon>
        <taxon>Pseudomonadati</taxon>
        <taxon>Pseudomonadota</taxon>
        <taxon>Alphaproteobacteria</taxon>
        <taxon>Hyphomicrobiales</taxon>
        <taxon>Amorphaceae</taxon>
        <taxon>Acuticoccus</taxon>
    </lineage>
</organism>
<evidence type="ECO:0000313" key="7">
    <source>
        <dbReference type="Proteomes" id="UP000609531"/>
    </source>
</evidence>
<dbReference type="GO" id="GO:0016810">
    <property type="term" value="F:hydrolase activity, acting on carbon-nitrogen (but not peptide) bonds"/>
    <property type="evidence" value="ECO:0007669"/>
    <property type="project" value="InterPro"/>
</dbReference>
<keyword evidence="7" id="KW-1185">Reference proteome</keyword>
<dbReference type="RefSeq" id="WP_198880184.1">
    <property type="nucleotide sequence ID" value="NZ_JAEKJA010000001.1"/>
</dbReference>
<dbReference type="PROSITE" id="PS51677">
    <property type="entry name" value="NODB"/>
    <property type="match status" value="1"/>
</dbReference>
<dbReference type="PANTHER" id="PTHR47561:SF1">
    <property type="entry name" value="POLYSACCHARIDE DEACETYLASE FAMILY PROTEIN (AFU_ORTHOLOGUE AFUA_6G05030)"/>
    <property type="match status" value="1"/>
</dbReference>
<proteinExistence type="inferred from homology"/>
<dbReference type="PANTHER" id="PTHR47561">
    <property type="entry name" value="POLYSACCHARIDE DEACETYLASE FAMILY PROTEIN (AFU_ORTHOLOGUE AFUA_6G05030)"/>
    <property type="match status" value="1"/>
</dbReference>
<comment type="function">
    <text evidence="1">Is involved in generating a small heat-stable compound (Nod), an acylated oligomer of N-acetylglucosamine, that stimulates mitosis in various plant protoplasts.</text>
</comment>
<gene>
    <name evidence="6" type="ORF">JCR33_01250</name>
</gene>
<dbReference type="AlphaFoldDB" id="A0A934IMV3"/>
<evidence type="ECO:0000256" key="4">
    <source>
        <dbReference type="ARBA" id="ARBA00032976"/>
    </source>
</evidence>